<evidence type="ECO:0000313" key="3">
    <source>
        <dbReference type="Proteomes" id="UP000574390"/>
    </source>
</evidence>
<gene>
    <name evidence="2" type="ORF">FOZ62_029837</name>
</gene>
<dbReference type="Proteomes" id="UP000574390">
    <property type="component" value="Unassembled WGS sequence"/>
</dbReference>
<name>A0A7J6S3T8_PEROL</name>
<organism evidence="2 3">
    <name type="scientific">Perkinsus olseni</name>
    <name type="common">Perkinsus atlanticus</name>
    <dbReference type="NCBI Taxonomy" id="32597"/>
    <lineage>
        <taxon>Eukaryota</taxon>
        <taxon>Sar</taxon>
        <taxon>Alveolata</taxon>
        <taxon>Perkinsozoa</taxon>
        <taxon>Perkinsea</taxon>
        <taxon>Perkinsida</taxon>
        <taxon>Perkinsidae</taxon>
        <taxon>Perkinsus</taxon>
    </lineage>
</organism>
<dbReference type="EMBL" id="JABANM010017522">
    <property type="protein sequence ID" value="KAF4727614.1"/>
    <property type="molecule type" value="Genomic_DNA"/>
</dbReference>
<feature type="region of interest" description="Disordered" evidence="1">
    <location>
        <begin position="103"/>
        <end position="132"/>
    </location>
</feature>
<protein>
    <submittedName>
        <fullName evidence="2">Uncharacterized protein</fullName>
    </submittedName>
</protein>
<sequence>MRVERSLRIPSRQTLRKRSAVIHLMALQAVRSQIEAAVYKWTRPRPPRLGVAVPRSPPGTGVLFHTNMQTIRYSLSPKVWVLVTGAGVVGVLTGQRFALNVLLSKNPPNPPRYREKPPVRHPHTPDEDEDED</sequence>
<evidence type="ECO:0000313" key="2">
    <source>
        <dbReference type="EMBL" id="KAF4727614.1"/>
    </source>
</evidence>
<proteinExistence type="predicted"/>
<dbReference type="AlphaFoldDB" id="A0A7J6S3T8"/>
<reference evidence="2 3" key="1">
    <citation type="submission" date="2020-04" db="EMBL/GenBank/DDBJ databases">
        <title>Perkinsus olseni comparative genomics.</title>
        <authorList>
            <person name="Bogema D.R."/>
        </authorList>
    </citation>
    <scope>NUCLEOTIDE SEQUENCE [LARGE SCALE GENOMIC DNA]</scope>
    <source>
        <strain evidence="2">ATCC PRA-205</strain>
    </source>
</reference>
<accession>A0A7J6S3T8</accession>
<comment type="caution">
    <text evidence="2">The sequence shown here is derived from an EMBL/GenBank/DDBJ whole genome shotgun (WGS) entry which is preliminary data.</text>
</comment>
<evidence type="ECO:0000256" key="1">
    <source>
        <dbReference type="SAM" id="MobiDB-lite"/>
    </source>
</evidence>